<dbReference type="PANTHER" id="PTHR15505">
    <property type="entry name" value="RIIA DOMAIN-CONTAINING PROTEIN 1"/>
    <property type="match status" value="1"/>
</dbReference>
<evidence type="ECO:0000313" key="2">
    <source>
        <dbReference type="Proteomes" id="UP000315496"/>
    </source>
</evidence>
<evidence type="ECO:0000313" key="1">
    <source>
        <dbReference type="EMBL" id="TNJ27956.1"/>
    </source>
</evidence>
<protein>
    <recommendedName>
        <fullName evidence="3">RIIa domain-containing protein</fullName>
    </recommendedName>
</protein>
<keyword evidence="2" id="KW-1185">Reference proteome</keyword>
<dbReference type="InterPro" id="IPR047501">
    <property type="entry name" value="DD_CATIP"/>
</dbReference>
<organism evidence="1 2">
    <name type="scientific">Giardia muris</name>
    <dbReference type="NCBI Taxonomy" id="5742"/>
    <lineage>
        <taxon>Eukaryota</taxon>
        <taxon>Metamonada</taxon>
        <taxon>Diplomonadida</taxon>
        <taxon>Hexamitidae</taxon>
        <taxon>Giardiinae</taxon>
        <taxon>Giardia</taxon>
    </lineage>
</organism>
<dbReference type="OrthoDB" id="6334211at2759"/>
<dbReference type="Gene3D" id="1.20.890.10">
    <property type="entry name" value="cAMP-dependent protein kinase regulatory subunit, dimerization-anchoring domain"/>
    <property type="match status" value="1"/>
</dbReference>
<dbReference type="CDD" id="cd22973">
    <property type="entry name" value="DD_CATIP"/>
    <property type="match status" value="1"/>
</dbReference>
<dbReference type="SUPFAM" id="SSF47391">
    <property type="entry name" value="Dimerization-anchoring domain of cAMP-dependent PK regulatory subunit"/>
    <property type="match status" value="1"/>
</dbReference>
<dbReference type="EMBL" id="VDLU01000003">
    <property type="protein sequence ID" value="TNJ27956.1"/>
    <property type="molecule type" value="Genomic_DNA"/>
</dbReference>
<proteinExistence type="predicted"/>
<reference evidence="1 2" key="1">
    <citation type="submission" date="2019-05" db="EMBL/GenBank/DDBJ databases">
        <title>The compact genome of Giardia muris reveals important steps in the evolution of intestinal protozoan parasites.</title>
        <authorList>
            <person name="Xu F."/>
            <person name="Jimenez-Gonzalez A."/>
            <person name="Einarsson E."/>
            <person name="Astvaldsson A."/>
            <person name="Peirasmaki D."/>
            <person name="Eckmann L."/>
            <person name="Andersson J.O."/>
            <person name="Svard S.G."/>
            <person name="Jerlstrom-Hultqvist J."/>
        </authorList>
    </citation>
    <scope>NUCLEOTIDE SEQUENCE [LARGE SCALE GENOMIC DNA]</scope>
    <source>
        <strain evidence="1 2">Roberts-Thomson</strain>
    </source>
</reference>
<dbReference type="VEuPathDB" id="GiardiaDB:GMRT_10075"/>
<comment type="caution">
    <text evidence="1">The sequence shown here is derived from an EMBL/GenBank/DDBJ whole genome shotgun (WGS) entry which is preliminary data.</text>
</comment>
<gene>
    <name evidence="1" type="ORF">GMRT_10075</name>
</gene>
<dbReference type="PANTHER" id="PTHR15505:SF4">
    <property type="entry name" value="RIIA DOMAIN-CONTAINING PROTEIN 1"/>
    <property type="match status" value="1"/>
</dbReference>
<accession>A0A4Z1SQ72</accession>
<evidence type="ECO:0008006" key="3">
    <source>
        <dbReference type="Google" id="ProtNLM"/>
    </source>
</evidence>
<dbReference type="Proteomes" id="UP000315496">
    <property type="component" value="Chromosome 3"/>
</dbReference>
<sequence>MSNPIDFPLLHDKRLPETRENLNLPPVCEGHTVPVVKGSYSEYTFDLEREEHLKKEEVVKAHTEYLEAHPELKDIVSDFLTSVLVEKPEDIYEYAITYFQPAFQT</sequence>
<dbReference type="AlphaFoldDB" id="A0A4Z1SQ72"/>
<name>A0A4Z1SQ72_GIAMU</name>